<evidence type="ECO:0000256" key="3">
    <source>
        <dbReference type="ARBA" id="ARBA00022729"/>
    </source>
</evidence>
<dbReference type="AlphaFoldDB" id="A0A2P6NMU1"/>
<evidence type="ECO:0000256" key="4">
    <source>
        <dbReference type="SAM" id="SignalP"/>
    </source>
</evidence>
<dbReference type="InterPro" id="IPR055372">
    <property type="entry name" value="CBM96"/>
</dbReference>
<keyword evidence="7" id="KW-1185">Reference proteome</keyword>
<dbReference type="GO" id="GO:0005576">
    <property type="term" value="C:extracellular region"/>
    <property type="evidence" value="ECO:0007669"/>
    <property type="project" value="UniProtKB-SubCell"/>
</dbReference>
<evidence type="ECO:0000313" key="7">
    <source>
        <dbReference type="Proteomes" id="UP000241769"/>
    </source>
</evidence>
<reference evidence="6 7" key="1">
    <citation type="journal article" date="2018" name="Genome Biol. Evol.">
        <title>Multiple Roots of Fruiting Body Formation in Amoebozoa.</title>
        <authorList>
            <person name="Hillmann F."/>
            <person name="Forbes G."/>
            <person name="Novohradska S."/>
            <person name="Ferling I."/>
            <person name="Riege K."/>
            <person name="Groth M."/>
            <person name="Westermann M."/>
            <person name="Marz M."/>
            <person name="Spaller T."/>
            <person name="Winckler T."/>
            <person name="Schaap P."/>
            <person name="Glockner G."/>
        </authorList>
    </citation>
    <scope>NUCLEOTIDE SEQUENCE [LARGE SCALE GENOMIC DNA]</scope>
    <source>
        <strain evidence="6 7">Jena</strain>
    </source>
</reference>
<protein>
    <recommendedName>
        <fullName evidence="5">Carbohydrate-binding module family 96 domain-containing protein</fullName>
    </recommendedName>
</protein>
<comment type="subcellular location">
    <subcellularLocation>
        <location evidence="1">Secreted</location>
    </subcellularLocation>
</comment>
<dbReference type="Pfam" id="PF24517">
    <property type="entry name" value="CBM96"/>
    <property type="match status" value="1"/>
</dbReference>
<keyword evidence="2" id="KW-0964">Secreted</keyword>
<dbReference type="EMBL" id="MDYQ01000048">
    <property type="protein sequence ID" value="PRP85218.1"/>
    <property type="molecule type" value="Genomic_DNA"/>
</dbReference>
<dbReference type="Proteomes" id="UP000241769">
    <property type="component" value="Unassembled WGS sequence"/>
</dbReference>
<accession>A0A2P6NMU1</accession>
<organism evidence="6 7">
    <name type="scientific">Planoprotostelium fungivorum</name>
    <dbReference type="NCBI Taxonomy" id="1890364"/>
    <lineage>
        <taxon>Eukaryota</taxon>
        <taxon>Amoebozoa</taxon>
        <taxon>Evosea</taxon>
        <taxon>Variosea</taxon>
        <taxon>Cavosteliida</taxon>
        <taxon>Cavosteliaceae</taxon>
        <taxon>Planoprotostelium</taxon>
    </lineage>
</organism>
<keyword evidence="3 4" id="KW-0732">Signal</keyword>
<proteinExistence type="predicted"/>
<feature type="domain" description="Carbohydrate-binding module family 96" evidence="5">
    <location>
        <begin position="45"/>
        <end position="162"/>
    </location>
</feature>
<comment type="caution">
    <text evidence="6">The sequence shown here is derived from an EMBL/GenBank/DDBJ whole genome shotgun (WGS) entry which is preliminary data.</text>
</comment>
<sequence length="173" mass="18936">MKQVELMLFIALLCGQLVFVQANMSGMVSYMSPSDGNMLCFKDTSSMHVRKMTTQHNDGPSTAYARFTISQGSIEGVGRAELNCKIRETSSAFTVEISSVETPKWSQSDNSCDDQPVSNRPFATVELSEGATSLSADVTTDLKNSVAPHMYGLSFGATEDTELELYDCNIKLY</sequence>
<evidence type="ECO:0000313" key="6">
    <source>
        <dbReference type="EMBL" id="PRP85218.1"/>
    </source>
</evidence>
<evidence type="ECO:0000256" key="2">
    <source>
        <dbReference type="ARBA" id="ARBA00022525"/>
    </source>
</evidence>
<gene>
    <name evidence="6" type="ORF">PROFUN_06988</name>
</gene>
<feature type="signal peptide" evidence="4">
    <location>
        <begin position="1"/>
        <end position="22"/>
    </location>
</feature>
<name>A0A2P6NMU1_9EUKA</name>
<evidence type="ECO:0000256" key="1">
    <source>
        <dbReference type="ARBA" id="ARBA00004613"/>
    </source>
</evidence>
<dbReference type="InParanoid" id="A0A2P6NMU1"/>
<evidence type="ECO:0000259" key="5">
    <source>
        <dbReference type="Pfam" id="PF24517"/>
    </source>
</evidence>
<feature type="chain" id="PRO_5015157735" description="Carbohydrate-binding module family 96 domain-containing protein" evidence="4">
    <location>
        <begin position="23"/>
        <end position="173"/>
    </location>
</feature>